<name>E2CT68_9APIC</name>
<reference evidence="4" key="1">
    <citation type="journal article" date="2011" name="Vet. Parasitol.">
        <title>Molecular cloning and genetic polymorphism of Babesia capreoli gene Bcp37/41, an ortholog of Babesia divergens merozoite surface antigen Bd37.</title>
        <authorList>
            <person name="Sun Y."/>
            <person name="Jouglin M."/>
            <person name="Bastian S."/>
            <person name="Chauvin A."/>
            <person name="Malandrin L."/>
        </authorList>
    </citation>
    <scope>NUCLEOTIDE SEQUENCE</scope>
    <source>
        <strain evidence="4">2770</strain>
    </source>
</reference>
<sequence>MKTTKILNTAAVCLLAIGFKGQSVICTGLKGSEQQTTDGQGTTSPATPPASTPQTGGVSGQPATTGTPSAAAPSPAPPKVVVKSLEELRKELKDQRERVLRSIMDSEGPFSILQLIDFLRIIDSDLLLEVDQDMVKKAGEKVKKYLESIGIGGDSVEESLDLLMTKVYKLTRGTVKSPTESTDSESLNSLLLKFSEDIRAEQEHHGNKDESRELVITMGERYEALFVKFGRLSTTFLTHEEVSAYLKVPEYGAPMRATESQKVEKKIADKLKGSDLSQELKDLIAELIDLRVKLMDLLYGPIGHGDCAAQSGKGSGDDKPSFAAVPSSLCAIVFGIIVSMF</sequence>
<keyword evidence="4" id="KW-0477">Merozoite</keyword>
<dbReference type="EMBL" id="GQ246178">
    <property type="protein sequence ID" value="ACX30791.1"/>
    <property type="molecule type" value="Genomic_DNA"/>
</dbReference>
<feature type="chain" id="PRO_5003158759" evidence="2">
    <location>
        <begin position="27"/>
        <end position="341"/>
    </location>
</feature>
<dbReference type="AlphaFoldDB" id="E2CT68"/>
<gene>
    <name evidence="4" type="primary">bcp37/41</name>
</gene>
<evidence type="ECO:0000259" key="3">
    <source>
        <dbReference type="Pfam" id="PF11641"/>
    </source>
</evidence>
<feature type="region of interest" description="Disordered" evidence="1">
    <location>
        <begin position="32"/>
        <end position="78"/>
    </location>
</feature>
<feature type="signal peptide" evidence="2">
    <location>
        <begin position="1"/>
        <end position="26"/>
    </location>
</feature>
<evidence type="ECO:0000313" key="4">
    <source>
        <dbReference type="EMBL" id="ACX30791.1"/>
    </source>
</evidence>
<dbReference type="InterPro" id="IPR038272">
    <property type="entry name" value="Bd37_core_sf"/>
</dbReference>
<dbReference type="InterPro" id="IPR021669">
    <property type="entry name" value="Bd37_core"/>
</dbReference>
<accession>E2CT68</accession>
<dbReference type="Gene3D" id="1.10.4170.10">
    <property type="entry name" value="Glycosylphosphatidylinositol-anchored merozoite surface protein"/>
    <property type="match status" value="1"/>
</dbReference>
<organism evidence="4">
    <name type="scientific">Babesia capreoli</name>
    <dbReference type="NCBI Taxonomy" id="308426"/>
    <lineage>
        <taxon>Eukaryota</taxon>
        <taxon>Sar</taxon>
        <taxon>Alveolata</taxon>
        <taxon>Apicomplexa</taxon>
        <taxon>Aconoidasida</taxon>
        <taxon>Piroplasmida</taxon>
        <taxon>Babesiidae</taxon>
        <taxon>Babesia</taxon>
    </lineage>
</organism>
<feature type="compositionally biased region" description="Low complexity" evidence="1">
    <location>
        <begin position="52"/>
        <end position="73"/>
    </location>
</feature>
<evidence type="ECO:0000256" key="2">
    <source>
        <dbReference type="SAM" id="SignalP"/>
    </source>
</evidence>
<dbReference type="Pfam" id="PF11641">
    <property type="entry name" value="Antigen_Bd37"/>
    <property type="match status" value="1"/>
</dbReference>
<feature type="domain" description="Bd37 core" evidence="3">
    <location>
        <begin position="82"/>
        <end position="304"/>
    </location>
</feature>
<keyword evidence="2" id="KW-0732">Signal</keyword>
<proteinExistence type="predicted"/>
<protein>
    <submittedName>
        <fullName evidence="4">Merozoite surface protein 37/41</fullName>
    </submittedName>
</protein>
<evidence type="ECO:0000256" key="1">
    <source>
        <dbReference type="SAM" id="MobiDB-lite"/>
    </source>
</evidence>